<dbReference type="Proteomes" id="UP000494182">
    <property type="component" value="Unassembled WGS sequence"/>
</dbReference>
<dbReference type="PANTHER" id="PTHR33993">
    <property type="entry name" value="GLYOXALASE-RELATED"/>
    <property type="match status" value="1"/>
</dbReference>
<dbReference type="Pfam" id="PF00903">
    <property type="entry name" value="Glyoxalase"/>
    <property type="match status" value="1"/>
</dbReference>
<evidence type="ECO:0000259" key="1">
    <source>
        <dbReference type="PROSITE" id="PS51819"/>
    </source>
</evidence>
<protein>
    <recommendedName>
        <fullName evidence="1">VOC domain-containing protein</fullName>
    </recommendedName>
</protein>
<reference evidence="2 3" key="1">
    <citation type="submission" date="2019-09" db="EMBL/GenBank/DDBJ databases">
        <authorList>
            <person name="Depoorter E."/>
        </authorList>
    </citation>
    <scope>NUCLEOTIDE SEQUENCE [LARGE SCALE GENOMIC DNA]</scope>
    <source>
        <strain evidence="2">R-71171</strain>
    </source>
</reference>
<organism evidence="2 3">
    <name type="scientific">Burkholderia contaminans</name>
    <dbReference type="NCBI Taxonomy" id="488447"/>
    <lineage>
        <taxon>Bacteria</taxon>
        <taxon>Pseudomonadati</taxon>
        <taxon>Pseudomonadota</taxon>
        <taxon>Betaproteobacteria</taxon>
        <taxon>Burkholderiales</taxon>
        <taxon>Burkholderiaceae</taxon>
        <taxon>Burkholderia</taxon>
        <taxon>Burkholderia cepacia complex</taxon>
    </lineage>
</organism>
<dbReference type="PROSITE" id="PS51819">
    <property type="entry name" value="VOC"/>
    <property type="match status" value="1"/>
</dbReference>
<dbReference type="InterPro" id="IPR037523">
    <property type="entry name" value="VOC_core"/>
</dbReference>
<evidence type="ECO:0000313" key="2">
    <source>
        <dbReference type="EMBL" id="VWC87197.1"/>
    </source>
</evidence>
<feature type="domain" description="VOC" evidence="1">
    <location>
        <begin position="9"/>
        <end position="116"/>
    </location>
</feature>
<dbReference type="InterPro" id="IPR029068">
    <property type="entry name" value="Glyas_Bleomycin-R_OHBP_Dase"/>
</dbReference>
<evidence type="ECO:0000313" key="3">
    <source>
        <dbReference type="Proteomes" id="UP000494182"/>
    </source>
</evidence>
<proteinExistence type="predicted"/>
<sequence length="121" mass="13507">MSIRGKDRQIDNIEFNVNSIARSKAFYGSVFGWTFTDYGPTYTEFRDGRITGGLTTGEPVRPGGPLVILYADDLVETRRRIEAAGATITRQIFSFPGGRRFQFLDPDGYELAVWSADESGQ</sequence>
<dbReference type="SUPFAM" id="SSF54593">
    <property type="entry name" value="Glyoxalase/Bleomycin resistance protein/Dihydroxybiphenyl dioxygenase"/>
    <property type="match status" value="1"/>
</dbReference>
<dbReference type="InterPro" id="IPR004360">
    <property type="entry name" value="Glyas_Fos-R_dOase_dom"/>
</dbReference>
<gene>
    <name evidence="2" type="ORF">BCO71171_00869</name>
</gene>
<name>A0A6P2W1A7_9BURK</name>
<dbReference type="EMBL" id="CABVQT010000002">
    <property type="protein sequence ID" value="VWC87197.1"/>
    <property type="molecule type" value="Genomic_DNA"/>
</dbReference>
<dbReference type="Gene3D" id="3.10.180.10">
    <property type="entry name" value="2,3-Dihydroxybiphenyl 1,2-Dioxygenase, domain 1"/>
    <property type="match status" value="1"/>
</dbReference>
<dbReference type="InterPro" id="IPR052164">
    <property type="entry name" value="Anthracycline_SecMetBiosynth"/>
</dbReference>
<dbReference type="AlphaFoldDB" id="A0A6P2W1A7"/>
<dbReference type="CDD" id="cd07247">
    <property type="entry name" value="SgaA_N_like"/>
    <property type="match status" value="1"/>
</dbReference>
<accession>A0A6P2W1A7</accession>
<dbReference type="PANTHER" id="PTHR33993:SF1">
    <property type="entry name" value="GLYOXALASE FAMILY PROTEIN"/>
    <property type="match status" value="1"/>
</dbReference>
<dbReference type="RefSeq" id="WP_089427747.1">
    <property type="nucleotide sequence ID" value="NZ_CABVQT010000002.1"/>
</dbReference>